<proteinExistence type="predicted"/>
<dbReference type="EMBL" id="JAVIIQ010000005">
    <property type="protein sequence ID" value="MDX8532469.1"/>
    <property type="molecule type" value="Genomic_DNA"/>
</dbReference>
<sequence>MYSKPAVLGCVIKGNISLTTGEHIHHVPGQKYFSSTVITPSKGERWFCSEAEALAAGWRRSKV</sequence>
<reference evidence="1 2" key="1">
    <citation type="submission" date="2023-08" db="EMBL/GenBank/DDBJ databases">
        <title>Implementing the SeqCode for naming new Mesorhizobium species isolated from Vachellia karroo root nodules.</title>
        <authorList>
            <person name="Van Lill M."/>
        </authorList>
    </citation>
    <scope>NUCLEOTIDE SEQUENCE [LARGE SCALE GENOMIC DNA]</scope>
    <source>
        <strain evidence="1 2">VK25D</strain>
    </source>
</reference>
<dbReference type="RefSeq" id="WP_320248577.1">
    <property type="nucleotide sequence ID" value="NZ_JAVIIQ010000005.1"/>
</dbReference>
<accession>A0ABU5A465</accession>
<dbReference type="Proteomes" id="UP001285154">
    <property type="component" value="Unassembled WGS sequence"/>
</dbReference>
<organism evidence="1 2">
    <name type="scientific">Mesorhizobium vachelliae</name>
    <dbReference type="NCBI Taxonomy" id="3072309"/>
    <lineage>
        <taxon>Bacteria</taxon>
        <taxon>Pseudomonadati</taxon>
        <taxon>Pseudomonadota</taxon>
        <taxon>Alphaproteobacteria</taxon>
        <taxon>Hyphomicrobiales</taxon>
        <taxon>Phyllobacteriaceae</taxon>
        <taxon>Mesorhizobium</taxon>
    </lineage>
</organism>
<evidence type="ECO:0000313" key="2">
    <source>
        <dbReference type="Proteomes" id="UP001285154"/>
    </source>
</evidence>
<name>A0ABU5A465_9HYPH</name>
<gene>
    <name evidence="1" type="ORF">RFM42_15850</name>
</gene>
<evidence type="ECO:0000313" key="1">
    <source>
        <dbReference type="EMBL" id="MDX8532469.1"/>
    </source>
</evidence>
<comment type="caution">
    <text evidence="1">The sequence shown here is derived from an EMBL/GenBank/DDBJ whole genome shotgun (WGS) entry which is preliminary data.</text>
</comment>
<keyword evidence="2" id="KW-1185">Reference proteome</keyword>
<protein>
    <submittedName>
        <fullName evidence="1">Uncharacterized protein</fullName>
    </submittedName>
</protein>